<dbReference type="EMBL" id="JBBJBU010000016">
    <property type="protein sequence ID" value="KAK7202617.1"/>
    <property type="molecule type" value="Genomic_DNA"/>
</dbReference>
<keyword evidence="3" id="KW-1185">Reference proteome</keyword>
<proteinExistence type="predicted"/>
<feature type="compositionally biased region" description="Pro residues" evidence="1">
    <location>
        <begin position="108"/>
        <end position="124"/>
    </location>
</feature>
<evidence type="ECO:0000313" key="2">
    <source>
        <dbReference type="EMBL" id="KAK7202617.1"/>
    </source>
</evidence>
<dbReference type="Proteomes" id="UP001498771">
    <property type="component" value="Unassembled WGS sequence"/>
</dbReference>
<evidence type="ECO:0000313" key="3">
    <source>
        <dbReference type="Proteomes" id="UP001498771"/>
    </source>
</evidence>
<evidence type="ECO:0000256" key="1">
    <source>
        <dbReference type="SAM" id="MobiDB-lite"/>
    </source>
</evidence>
<protein>
    <submittedName>
        <fullName evidence="2">Uncharacterized protein</fullName>
    </submittedName>
</protein>
<accession>A0ABR1EYK2</accession>
<reference evidence="2 3" key="1">
    <citation type="submission" date="2024-03" db="EMBL/GenBank/DDBJ databases">
        <title>Genome-scale model development and genomic sequencing of the oleaginous clade Lipomyces.</title>
        <authorList>
            <consortium name="Lawrence Berkeley National Laboratory"/>
            <person name="Czajka J.J."/>
            <person name="Han Y."/>
            <person name="Kim J."/>
            <person name="Mondo S.J."/>
            <person name="Hofstad B.A."/>
            <person name="Robles A."/>
            <person name="Haridas S."/>
            <person name="Riley R."/>
            <person name="LaButti K."/>
            <person name="Pangilinan J."/>
            <person name="Andreopoulos W."/>
            <person name="Lipzen A."/>
            <person name="Yan J."/>
            <person name="Wang M."/>
            <person name="Ng V."/>
            <person name="Grigoriev I.V."/>
            <person name="Spatafora J.W."/>
            <person name="Magnuson J.K."/>
            <person name="Baker S.E."/>
            <person name="Pomraning K.R."/>
        </authorList>
    </citation>
    <scope>NUCLEOTIDE SEQUENCE [LARGE SCALE GENOMIC DNA]</scope>
    <source>
        <strain evidence="2 3">Phaff 52-87</strain>
    </source>
</reference>
<feature type="compositionally biased region" description="Low complexity" evidence="1">
    <location>
        <begin position="151"/>
        <end position="163"/>
    </location>
</feature>
<sequence>MSRRTPLARSRSLPELRNIATSPLAAAAAAAICTASALAPSGEGKRQRRHRSCHALISALKLDVLFTCIYSRTIQLCFEVQEWARRRRMRERERGAEQTARTQVQLKVPPPPPPPSVSTIPPTPTLVRNRRQFDSADTEDAPQHLPKIRLPSSSSSSAATPSTRGRRSYTLPALLRRVSSSFAGCSSFPSSLCGGSLSLHLKSSSSAGNNNTPRAVSGVCFCCATGC</sequence>
<organism evidence="2 3">
    <name type="scientific">Myxozyma melibiosi</name>
    <dbReference type="NCBI Taxonomy" id="54550"/>
    <lineage>
        <taxon>Eukaryota</taxon>
        <taxon>Fungi</taxon>
        <taxon>Dikarya</taxon>
        <taxon>Ascomycota</taxon>
        <taxon>Saccharomycotina</taxon>
        <taxon>Lipomycetes</taxon>
        <taxon>Lipomycetales</taxon>
        <taxon>Lipomycetaceae</taxon>
        <taxon>Myxozyma</taxon>
    </lineage>
</organism>
<gene>
    <name evidence="2" type="ORF">BZA70DRAFT_269908</name>
</gene>
<dbReference type="RefSeq" id="XP_064765650.1">
    <property type="nucleotide sequence ID" value="XM_064911241.1"/>
</dbReference>
<name>A0ABR1EYK2_9ASCO</name>
<feature type="region of interest" description="Disordered" evidence="1">
    <location>
        <begin position="91"/>
        <end position="168"/>
    </location>
</feature>
<dbReference type="GeneID" id="90036753"/>
<comment type="caution">
    <text evidence="2">The sequence shown here is derived from an EMBL/GenBank/DDBJ whole genome shotgun (WGS) entry which is preliminary data.</text>
</comment>